<evidence type="ECO:0000313" key="1">
    <source>
        <dbReference type="Proteomes" id="UP000095283"/>
    </source>
</evidence>
<protein>
    <submittedName>
        <fullName evidence="2">Ovule protein</fullName>
    </submittedName>
</protein>
<accession>A0A1I7WYU2</accession>
<sequence length="86" mass="10353">MTIVEQLSVGRVWQREERKNGDLLLMSKRDRSRILFPLRTTYTARPSQNFLQRVEKRCKKNSSIEHPISNNNINLYKYYQLLQQVI</sequence>
<dbReference type="WBParaSite" id="Hba_10302">
    <property type="protein sequence ID" value="Hba_10302"/>
    <property type="gene ID" value="Hba_10302"/>
</dbReference>
<name>A0A1I7WYU2_HETBA</name>
<evidence type="ECO:0000313" key="2">
    <source>
        <dbReference type="WBParaSite" id="Hba_10302"/>
    </source>
</evidence>
<reference evidence="2" key="1">
    <citation type="submission" date="2016-11" db="UniProtKB">
        <authorList>
            <consortium name="WormBaseParasite"/>
        </authorList>
    </citation>
    <scope>IDENTIFICATION</scope>
</reference>
<dbReference type="Proteomes" id="UP000095283">
    <property type="component" value="Unplaced"/>
</dbReference>
<proteinExistence type="predicted"/>
<organism evidence="1 2">
    <name type="scientific">Heterorhabditis bacteriophora</name>
    <name type="common">Entomopathogenic nematode worm</name>
    <dbReference type="NCBI Taxonomy" id="37862"/>
    <lineage>
        <taxon>Eukaryota</taxon>
        <taxon>Metazoa</taxon>
        <taxon>Ecdysozoa</taxon>
        <taxon>Nematoda</taxon>
        <taxon>Chromadorea</taxon>
        <taxon>Rhabditida</taxon>
        <taxon>Rhabditina</taxon>
        <taxon>Rhabditomorpha</taxon>
        <taxon>Strongyloidea</taxon>
        <taxon>Heterorhabditidae</taxon>
        <taxon>Heterorhabditis</taxon>
    </lineage>
</organism>
<keyword evidence="1" id="KW-1185">Reference proteome</keyword>
<dbReference type="AlphaFoldDB" id="A0A1I7WYU2"/>